<evidence type="ECO:0000313" key="3">
    <source>
        <dbReference type="Proteomes" id="UP000008022"/>
    </source>
</evidence>
<dbReference type="AlphaFoldDB" id="A0A0E0R3U9"/>
<reference evidence="2" key="2">
    <citation type="submission" date="2015-06" db="UniProtKB">
        <authorList>
            <consortium name="EnsemblPlants"/>
        </authorList>
    </citation>
    <scope>IDENTIFICATION</scope>
</reference>
<accession>A0A0E0R3U9</accession>
<dbReference type="Gramene" id="ORUFI11G02120.1">
    <property type="protein sequence ID" value="ORUFI11G02120.1"/>
    <property type="gene ID" value="ORUFI11G02120"/>
</dbReference>
<keyword evidence="3" id="KW-1185">Reference proteome</keyword>
<proteinExistence type="predicted"/>
<dbReference type="HOGENOM" id="CLU_2889794_0_0_1"/>
<evidence type="ECO:0000313" key="2">
    <source>
        <dbReference type="EnsemblPlants" id="ORUFI11G02120.1"/>
    </source>
</evidence>
<name>A0A0E0R3U9_ORYRU</name>
<organism evidence="2 3">
    <name type="scientific">Oryza rufipogon</name>
    <name type="common">Brownbeard rice</name>
    <name type="synonym">Asian wild rice</name>
    <dbReference type="NCBI Taxonomy" id="4529"/>
    <lineage>
        <taxon>Eukaryota</taxon>
        <taxon>Viridiplantae</taxon>
        <taxon>Streptophyta</taxon>
        <taxon>Embryophyta</taxon>
        <taxon>Tracheophyta</taxon>
        <taxon>Spermatophyta</taxon>
        <taxon>Magnoliopsida</taxon>
        <taxon>Liliopsida</taxon>
        <taxon>Poales</taxon>
        <taxon>Poaceae</taxon>
        <taxon>BOP clade</taxon>
        <taxon>Oryzoideae</taxon>
        <taxon>Oryzeae</taxon>
        <taxon>Oryzinae</taxon>
        <taxon>Oryza</taxon>
    </lineage>
</organism>
<protein>
    <submittedName>
        <fullName evidence="2">Uncharacterized protein</fullName>
    </submittedName>
</protein>
<reference evidence="3" key="1">
    <citation type="submission" date="2013-06" db="EMBL/GenBank/DDBJ databases">
        <authorList>
            <person name="Zhao Q."/>
        </authorList>
    </citation>
    <scope>NUCLEOTIDE SEQUENCE</scope>
    <source>
        <strain evidence="3">cv. W1943</strain>
    </source>
</reference>
<dbReference type="Proteomes" id="UP000008022">
    <property type="component" value="Unassembled WGS sequence"/>
</dbReference>
<sequence length="63" mass="7115">MGRPTRNGLTQYLKTRGARQRSEVLGVHRKMASKLMSNLSFHLEKSRSATTATTNDCTVLNRH</sequence>
<feature type="region of interest" description="Disordered" evidence="1">
    <location>
        <begin position="1"/>
        <end position="23"/>
    </location>
</feature>
<evidence type="ECO:0000256" key="1">
    <source>
        <dbReference type="SAM" id="MobiDB-lite"/>
    </source>
</evidence>
<dbReference type="EnsemblPlants" id="ORUFI11G02120.1">
    <property type="protein sequence ID" value="ORUFI11G02120.1"/>
    <property type="gene ID" value="ORUFI11G02120"/>
</dbReference>